<evidence type="ECO:0000313" key="3">
    <source>
        <dbReference type="Proteomes" id="UP000184368"/>
    </source>
</evidence>
<gene>
    <name evidence="2" type="ORF">SAMN05444008_11862</name>
</gene>
<dbReference type="AlphaFoldDB" id="A0A1M5H7J0"/>
<keyword evidence="1" id="KW-1133">Transmembrane helix</keyword>
<dbReference type="Proteomes" id="UP000184368">
    <property type="component" value="Unassembled WGS sequence"/>
</dbReference>
<dbReference type="RefSeq" id="WP_073046950.1">
    <property type="nucleotide sequence ID" value="NZ_FQUO01000018.1"/>
</dbReference>
<dbReference type="STRING" id="1302690.BUE76_03585"/>
<reference evidence="2 3" key="1">
    <citation type="submission" date="2016-11" db="EMBL/GenBank/DDBJ databases">
        <authorList>
            <person name="Jaros S."/>
            <person name="Januszkiewicz K."/>
            <person name="Wedrychowicz H."/>
        </authorList>
    </citation>
    <scope>NUCLEOTIDE SEQUENCE [LARGE SCALE GENOMIC DNA]</scope>
    <source>
        <strain evidence="2 3">DSM 26897</strain>
    </source>
</reference>
<sequence length="150" mass="16693">MEPLKPQQPIYLNDESRSYLLETARWGRFLAIVGFVMLGLGVLAAIIIGLVMATQLAPFTNATFTGSILPVVFPMVYALLAALYFFPCRNLYRFANKTKTALVVNDQETLTQAFANLKSLFKFVGVLTMVLLGFYALSFVFGALIFTVFQ</sequence>
<proteinExistence type="predicted"/>
<dbReference type="EMBL" id="FQUO01000018">
    <property type="protein sequence ID" value="SHG11878.1"/>
    <property type="molecule type" value="Genomic_DNA"/>
</dbReference>
<evidence type="ECO:0000313" key="2">
    <source>
        <dbReference type="EMBL" id="SHG11878.1"/>
    </source>
</evidence>
<evidence type="ECO:0000256" key="1">
    <source>
        <dbReference type="SAM" id="Phobius"/>
    </source>
</evidence>
<feature type="transmembrane region" description="Helical" evidence="1">
    <location>
        <begin position="29"/>
        <end position="52"/>
    </location>
</feature>
<evidence type="ECO:0008006" key="4">
    <source>
        <dbReference type="Google" id="ProtNLM"/>
    </source>
</evidence>
<dbReference type="OrthoDB" id="1121797at2"/>
<keyword evidence="1" id="KW-0472">Membrane</keyword>
<feature type="transmembrane region" description="Helical" evidence="1">
    <location>
        <begin position="64"/>
        <end position="86"/>
    </location>
</feature>
<accession>A0A1M5H7J0</accession>
<feature type="transmembrane region" description="Helical" evidence="1">
    <location>
        <begin position="123"/>
        <end position="149"/>
    </location>
</feature>
<keyword evidence="3" id="KW-1185">Reference proteome</keyword>
<name>A0A1M5H7J0_9BACT</name>
<organism evidence="2 3">
    <name type="scientific">Cnuella takakiae</name>
    <dbReference type="NCBI Taxonomy" id="1302690"/>
    <lineage>
        <taxon>Bacteria</taxon>
        <taxon>Pseudomonadati</taxon>
        <taxon>Bacteroidota</taxon>
        <taxon>Chitinophagia</taxon>
        <taxon>Chitinophagales</taxon>
        <taxon>Chitinophagaceae</taxon>
        <taxon>Cnuella</taxon>
    </lineage>
</organism>
<keyword evidence="1" id="KW-0812">Transmembrane</keyword>
<protein>
    <recommendedName>
        <fullName evidence="4">DUF5362 domain-containing protein</fullName>
    </recommendedName>
</protein>